<dbReference type="GO" id="GO:0008658">
    <property type="term" value="F:penicillin binding"/>
    <property type="evidence" value="ECO:0007669"/>
    <property type="project" value="InterPro"/>
</dbReference>
<keyword evidence="15" id="KW-0131">Cell cycle</keyword>
<dbReference type="InterPro" id="IPR005311">
    <property type="entry name" value="PBP_dimer"/>
</dbReference>
<evidence type="ECO:0000256" key="3">
    <source>
        <dbReference type="ARBA" id="ARBA00022475"/>
    </source>
</evidence>
<dbReference type="AlphaFoldDB" id="A0A1W1CDZ3"/>
<dbReference type="InterPro" id="IPR017790">
    <property type="entry name" value="Penicillin-binding_protein_2"/>
</dbReference>
<protein>
    <submittedName>
        <fullName evidence="15">Cell division protein FtsI [Peptidoglycan synthetase]</fullName>
        <ecNumber evidence="15">2.4.1.129</ecNumber>
    </submittedName>
</protein>
<dbReference type="PANTHER" id="PTHR30627">
    <property type="entry name" value="PEPTIDOGLYCAN D,D-TRANSPEPTIDASE"/>
    <property type="match status" value="1"/>
</dbReference>
<keyword evidence="6" id="KW-0812">Transmembrane</keyword>
<evidence type="ECO:0000256" key="12">
    <source>
        <dbReference type="ARBA" id="ARBA00023316"/>
    </source>
</evidence>
<dbReference type="InterPro" id="IPR036138">
    <property type="entry name" value="PBP_dimer_sf"/>
</dbReference>
<keyword evidence="12" id="KW-0961">Cell wall biogenesis/degradation</keyword>
<keyword evidence="9" id="KW-0573">Peptidoglycan synthesis</keyword>
<dbReference type="SUPFAM" id="SSF56601">
    <property type="entry name" value="beta-lactamase/transpeptidase-like"/>
    <property type="match status" value="1"/>
</dbReference>
<evidence type="ECO:0000256" key="6">
    <source>
        <dbReference type="ARBA" id="ARBA00022692"/>
    </source>
</evidence>
<dbReference type="Pfam" id="PF03717">
    <property type="entry name" value="PBP_dimer"/>
    <property type="match status" value="1"/>
</dbReference>
<keyword evidence="5" id="KW-0645">Protease</keyword>
<keyword evidence="15" id="KW-0328">Glycosyltransferase</keyword>
<dbReference type="SUPFAM" id="SSF56519">
    <property type="entry name" value="Penicillin binding protein dimerisation domain"/>
    <property type="match status" value="1"/>
</dbReference>
<evidence type="ECO:0000256" key="2">
    <source>
        <dbReference type="ARBA" id="ARBA00004236"/>
    </source>
</evidence>
<evidence type="ECO:0000256" key="9">
    <source>
        <dbReference type="ARBA" id="ARBA00022984"/>
    </source>
</evidence>
<keyword evidence="4" id="KW-0997">Cell inner membrane</keyword>
<keyword evidence="7" id="KW-0378">Hydrolase</keyword>
<reference evidence="15" key="1">
    <citation type="submission" date="2016-10" db="EMBL/GenBank/DDBJ databases">
        <authorList>
            <person name="de Groot N.N."/>
        </authorList>
    </citation>
    <scope>NUCLEOTIDE SEQUENCE</scope>
</reference>
<dbReference type="GO" id="GO:0071555">
    <property type="term" value="P:cell wall organization"/>
    <property type="evidence" value="ECO:0007669"/>
    <property type="project" value="UniProtKB-KW"/>
</dbReference>
<keyword evidence="15" id="KW-0132">Cell division</keyword>
<dbReference type="GO" id="GO:0006508">
    <property type="term" value="P:proteolysis"/>
    <property type="evidence" value="ECO:0007669"/>
    <property type="project" value="UniProtKB-KW"/>
</dbReference>
<evidence type="ECO:0000256" key="11">
    <source>
        <dbReference type="ARBA" id="ARBA00023136"/>
    </source>
</evidence>
<sequence>MKYKIVFLLFFIVWSIMIVRLYQISIKSGYYYKELAKENIERKQYLKPIRGEIVDTNGRLLAMNRIGFSISIRPHLKRDGERLHKVVDNLVETFPDLNKTIMLKVYKKFSSAYNHKYIKVVDFVRYKDMMEAYPILSLDEDIKIEAETKRYYPYGKYAAHIVGYTGRSNKKENKLDSVVNEVGVIGKTGLERHYNKTLQGQLGYTITKVTATNKEIELLEYQKPTENQSLVLNLDMNMQMMISKRMQGMAGVVIVMRTNGEILAAVSTPTYDPNMFVGGISRKDWKALQDDPEHPFTNRLIQGTYPPGSTIKMGVAIASSLSPKGNIGAQEKCRGWITIGKSKHKFRCWKKHGHGKVSLRKAIRESCDVFFYNKSLEIGINTMSKVLKSLGLGVKTGVDLPREFRGVIPDKAWKKRRFKQQWYMGETVIASIGQGYDSVTPMQLARYTNLLATGNLVTPHFAKIVNGVEVKPEIKKIKLDKNVMDTIHAGMYDVCNTQHGTAYKHLKNLPIVVAGKTGTSQVVSIAQNVINRTKEHDLEYWRRSHALLTTYAPFGKPKYIVTTLVEHGGHGGGTNGPVVADIYRWMYAKGYFSENGDIKSDDYNITSAIDPLKNYDINETKRLPVRQYRHSVIKKDIVKSKPKPKESEVIIINNKRVTKTTRAKAEKSSSNDGFSISNILKKISKKSNETVEKINTIYTNDSN</sequence>
<dbReference type="EMBL" id="FPHC01000069">
    <property type="protein sequence ID" value="SFV63984.1"/>
    <property type="molecule type" value="Genomic_DNA"/>
</dbReference>
<evidence type="ECO:0000256" key="7">
    <source>
        <dbReference type="ARBA" id="ARBA00022801"/>
    </source>
</evidence>
<evidence type="ECO:0000259" key="14">
    <source>
        <dbReference type="Pfam" id="PF03717"/>
    </source>
</evidence>
<evidence type="ECO:0000256" key="1">
    <source>
        <dbReference type="ARBA" id="ARBA00004167"/>
    </source>
</evidence>
<dbReference type="InterPro" id="IPR001460">
    <property type="entry name" value="PCN-bd_Tpept"/>
</dbReference>
<dbReference type="GO" id="GO:0016757">
    <property type="term" value="F:glycosyltransferase activity"/>
    <property type="evidence" value="ECO:0007669"/>
    <property type="project" value="UniProtKB-KW"/>
</dbReference>
<dbReference type="EC" id="2.4.1.129" evidence="15"/>
<dbReference type="Gene3D" id="3.30.1390.30">
    <property type="entry name" value="Penicillin-binding protein 2a, domain 3"/>
    <property type="match status" value="1"/>
</dbReference>
<dbReference type="NCBIfam" id="TIGR03423">
    <property type="entry name" value="pbp2_mrdA"/>
    <property type="match status" value="1"/>
</dbReference>
<proteinExistence type="predicted"/>
<comment type="subcellular location">
    <subcellularLocation>
        <location evidence="2">Cell membrane</location>
    </subcellularLocation>
    <subcellularLocation>
        <location evidence="1">Membrane</location>
        <topology evidence="1">Single-pass membrane protein</topology>
    </subcellularLocation>
</comment>
<keyword evidence="3" id="KW-1003">Cell membrane</keyword>
<dbReference type="GO" id="GO:0008360">
    <property type="term" value="P:regulation of cell shape"/>
    <property type="evidence" value="ECO:0007669"/>
    <property type="project" value="UniProtKB-KW"/>
</dbReference>
<dbReference type="InterPro" id="IPR012338">
    <property type="entry name" value="Beta-lactam/transpept-like"/>
</dbReference>
<feature type="domain" description="Penicillin-binding protein transpeptidase" evidence="13">
    <location>
        <begin position="251"/>
        <end position="583"/>
    </location>
</feature>
<dbReference type="GO" id="GO:0051301">
    <property type="term" value="P:cell division"/>
    <property type="evidence" value="ECO:0007669"/>
    <property type="project" value="UniProtKB-KW"/>
</dbReference>
<dbReference type="Pfam" id="PF00905">
    <property type="entry name" value="Transpeptidase"/>
    <property type="match status" value="1"/>
</dbReference>
<evidence type="ECO:0000256" key="8">
    <source>
        <dbReference type="ARBA" id="ARBA00022960"/>
    </source>
</evidence>
<dbReference type="Gene3D" id="3.40.710.10">
    <property type="entry name" value="DD-peptidase/beta-lactamase superfamily"/>
    <property type="match status" value="1"/>
</dbReference>
<evidence type="ECO:0000313" key="15">
    <source>
        <dbReference type="EMBL" id="SFV63984.1"/>
    </source>
</evidence>
<dbReference type="GO" id="GO:0005886">
    <property type="term" value="C:plasma membrane"/>
    <property type="evidence" value="ECO:0007669"/>
    <property type="project" value="UniProtKB-SubCell"/>
</dbReference>
<dbReference type="Gene3D" id="3.90.1310.10">
    <property type="entry name" value="Penicillin-binding protein 2a (Domain 2)"/>
    <property type="match status" value="1"/>
</dbReference>
<dbReference type="PANTHER" id="PTHR30627:SF2">
    <property type="entry name" value="PEPTIDOGLYCAN D,D-TRANSPEPTIDASE MRDA"/>
    <property type="match status" value="1"/>
</dbReference>
<keyword evidence="11" id="KW-0472">Membrane</keyword>
<evidence type="ECO:0000256" key="10">
    <source>
        <dbReference type="ARBA" id="ARBA00022989"/>
    </source>
</evidence>
<accession>A0A1W1CDZ3</accession>
<evidence type="ECO:0000256" key="4">
    <source>
        <dbReference type="ARBA" id="ARBA00022519"/>
    </source>
</evidence>
<dbReference type="GO" id="GO:0009002">
    <property type="term" value="F:serine-type D-Ala-D-Ala carboxypeptidase activity"/>
    <property type="evidence" value="ECO:0007669"/>
    <property type="project" value="InterPro"/>
</dbReference>
<feature type="domain" description="Penicillin-binding protein dimerisation" evidence="14">
    <location>
        <begin position="47"/>
        <end position="217"/>
    </location>
</feature>
<evidence type="ECO:0000259" key="13">
    <source>
        <dbReference type="Pfam" id="PF00905"/>
    </source>
</evidence>
<evidence type="ECO:0000256" key="5">
    <source>
        <dbReference type="ARBA" id="ARBA00022670"/>
    </source>
</evidence>
<keyword evidence="10" id="KW-1133">Transmembrane helix</keyword>
<keyword evidence="15" id="KW-0808">Transferase</keyword>
<name>A0A1W1CDZ3_9ZZZZ</name>
<dbReference type="GO" id="GO:0071972">
    <property type="term" value="F:peptidoglycan L,D-transpeptidase activity"/>
    <property type="evidence" value="ECO:0007669"/>
    <property type="project" value="TreeGrafter"/>
</dbReference>
<dbReference type="InterPro" id="IPR050515">
    <property type="entry name" value="Beta-lactam/transpept"/>
</dbReference>
<keyword evidence="8" id="KW-0133">Cell shape</keyword>
<gene>
    <name evidence="15" type="ORF">MNB_SV-6-249</name>
</gene>
<dbReference type="GO" id="GO:0009252">
    <property type="term" value="P:peptidoglycan biosynthetic process"/>
    <property type="evidence" value="ECO:0007669"/>
    <property type="project" value="UniProtKB-KW"/>
</dbReference>
<organism evidence="15">
    <name type="scientific">hydrothermal vent metagenome</name>
    <dbReference type="NCBI Taxonomy" id="652676"/>
    <lineage>
        <taxon>unclassified sequences</taxon>
        <taxon>metagenomes</taxon>
        <taxon>ecological metagenomes</taxon>
    </lineage>
</organism>